<evidence type="ECO:0000256" key="2">
    <source>
        <dbReference type="ARBA" id="ARBA00022448"/>
    </source>
</evidence>
<evidence type="ECO:0000256" key="3">
    <source>
        <dbReference type="ARBA" id="ARBA00022452"/>
    </source>
</evidence>
<dbReference type="InterPro" id="IPR037066">
    <property type="entry name" value="Plug_dom_sf"/>
</dbReference>
<dbReference type="Gene3D" id="2.60.40.1120">
    <property type="entry name" value="Carboxypeptidase-like, regulatory domain"/>
    <property type="match status" value="1"/>
</dbReference>
<evidence type="ECO:0000259" key="8">
    <source>
        <dbReference type="Pfam" id="PF25183"/>
    </source>
</evidence>
<dbReference type="Proteomes" id="UP000290253">
    <property type="component" value="Unassembled WGS sequence"/>
</dbReference>
<evidence type="ECO:0000313" key="9">
    <source>
        <dbReference type="EMBL" id="RXS95128.1"/>
    </source>
</evidence>
<organism evidence="9 10">
    <name type="scientific">Silvibacterium dinghuense</name>
    <dbReference type="NCBI Taxonomy" id="1560006"/>
    <lineage>
        <taxon>Bacteria</taxon>
        <taxon>Pseudomonadati</taxon>
        <taxon>Acidobacteriota</taxon>
        <taxon>Terriglobia</taxon>
        <taxon>Terriglobales</taxon>
        <taxon>Acidobacteriaceae</taxon>
        <taxon>Silvibacterium</taxon>
    </lineage>
</organism>
<dbReference type="GO" id="GO:0044718">
    <property type="term" value="P:siderophore transmembrane transport"/>
    <property type="evidence" value="ECO:0007669"/>
    <property type="project" value="TreeGrafter"/>
</dbReference>
<evidence type="ECO:0000256" key="5">
    <source>
        <dbReference type="ARBA" id="ARBA00023136"/>
    </source>
</evidence>
<keyword evidence="4" id="KW-0812">Transmembrane</keyword>
<comment type="subcellular location">
    <subcellularLocation>
        <location evidence="1">Cell outer membrane</location>
        <topology evidence="1">Multi-pass membrane protein</topology>
    </subcellularLocation>
</comment>
<dbReference type="InterPro" id="IPR057601">
    <property type="entry name" value="Oar-like_b-barrel"/>
</dbReference>
<reference evidence="9 10" key="1">
    <citation type="journal article" date="2016" name="Int. J. Syst. Evol. Microbiol.">
        <title>Acidipila dinghuensis sp. nov., an acidobacterium isolated from forest soil.</title>
        <authorList>
            <person name="Jiang Y.W."/>
            <person name="Wang J."/>
            <person name="Chen M.H."/>
            <person name="Lv Y.Y."/>
            <person name="Qiu L.H."/>
        </authorList>
    </citation>
    <scope>NUCLEOTIDE SEQUENCE [LARGE SCALE GENOMIC DNA]</scope>
    <source>
        <strain evidence="9 10">DHOF10</strain>
    </source>
</reference>
<gene>
    <name evidence="9" type="ORF">ESZ00_10990</name>
</gene>
<dbReference type="GO" id="GO:0015344">
    <property type="term" value="F:siderophore uptake transmembrane transporter activity"/>
    <property type="evidence" value="ECO:0007669"/>
    <property type="project" value="TreeGrafter"/>
</dbReference>
<keyword evidence="10" id="KW-1185">Reference proteome</keyword>
<dbReference type="Gene3D" id="2.170.130.10">
    <property type="entry name" value="TonB-dependent receptor, plug domain"/>
    <property type="match status" value="1"/>
</dbReference>
<dbReference type="Pfam" id="PF13620">
    <property type="entry name" value="CarboxypepD_reg"/>
    <property type="match status" value="1"/>
</dbReference>
<dbReference type="PANTHER" id="PTHR30069:SF46">
    <property type="entry name" value="OAR PROTEIN"/>
    <property type="match status" value="1"/>
</dbReference>
<dbReference type="Pfam" id="PF25183">
    <property type="entry name" value="OMP_b-brl_4"/>
    <property type="match status" value="1"/>
</dbReference>
<dbReference type="AlphaFoldDB" id="A0A4Q1SDZ0"/>
<dbReference type="InterPro" id="IPR012910">
    <property type="entry name" value="Plug_dom"/>
</dbReference>
<dbReference type="InterPro" id="IPR039426">
    <property type="entry name" value="TonB-dep_rcpt-like"/>
</dbReference>
<accession>A0A4Q1SDZ0</accession>
<comment type="caution">
    <text evidence="9">The sequence shown here is derived from an EMBL/GenBank/DDBJ whole genome shotgun (WGS) entry which is preliminary data.</text>
</comment>
<dbReference type="SUPFAM" id="SSF49464">
    <property type="entry name" value="Carboxypeptidase regulatory domain-like"/>
    <property type="match status" value="1"/>
</dbReference>
<dbReference type="Pfam" id="PF07715">
    <property type="entry name" value="Plug"/>
    <property type="match status" value="1"/>
</dbReference>
<dbReference type="GO" id="GO:0009279">
    <property type="term" value="C:cell outer membrane"/>
    <property type="evidence" value="ECO:0007669"/>
    <property type="project" value="UniProtKB-SubCell"/>
</dbReference>
<keyword evidence="6" id="KW-0998">Cell outer membrane</keyword>
<keyword evidence="5" id="KW-0472">Membrane</keyword>
<keyword evidence="3" id="KW-1134">Transmembrane beta strand</keyword>
<dbReference type="InterPro" id="IPR036942">
    <property type="entry name" value="Beta-barrel_TonB_sf"/>
</dbReference>
<evidence type="ECO:0000313" key="10">
    <source>
        <dbReference type="Proteomes" id="UP000290253"/>
    </source>
</evidence>
<proteinExistence type="predicted"/>
<keyword evidence="2" id="KW-0813">Transport</keyword>
<evidence type="ECO:0000256" key="1">
    <source>
        <dbReference type="ARBA" id="ARBA00004571"/>
    </source>
</evidence>
<dbReference type="SUPFAM" id="SSF56935">
    <property type="entry name" value="Porins"/>
    <property type="match status" value="1"/>
</dbReference>
<dbReference type="EMBL" id="SDMK01000002">
    <property type="protein sequence ID" value="RXS95128.1"/>
    <property type="molecule type" value="Genomic_DNA"/>
</dbReference>
<feature type="domain" description="TonB-dependent transporter Oar-like beta-barrel" evidence="8">
    <location>
        <begin position="282"/>
        <end position="1252"/>
    </location>
</feature>
<evidence type="ECO:0000259" key="7">
    <source>
        <dbReference type="Pfam" id="PF07715"/>
    </source>
</evidence>
<protein>
    <recommendedName>
        <fullName evidence="11">TonB-dependent receptor</fullName>
    </recommendedName>
</protein>
<feature type="domain" description="TonB-dependent receptor plug" evidence="7">
    <location>
        <begin position="170"/>
        <end position="277"/>
    </location>
</feature>
<name>A0A4Q1SDZ0_9BACT</name>
<dbReference type="RefSeq" id="WP_129208296.1">
    <property type="nucleotide sequence ID" value="NZ_BMGU01000003.1"/>
</dbReference>
<dbReference type="Gene3D" id="2.40.170.20">
    <property type="entry name" value="TonB-dependent receptor, beta-barrel domain"/>
    <property type="match status" value="1"/>
</dbReference>
<dbReference type="OrthoDB" id="97893at2"/>
<sequence>MSEMVAHTMPWRFGHLVVQAGAEQLWRRNRMSRRYLFLTLIAWIAICCPRISRAQEFRATITGVVSDSSKAVIPNANVSVRNLDTNEVQTVRTNAEGVYSVPYLHPGQRVEVSVEAQGFKRMVYPPVVLTISQTLTANFMLEIGTQNQVVTVNSESYKVGLDTEKADRGTVIDNKTITQLPLNGRNPLSLMDYIPGVTNEAGPGLESPPNNMYNISFFTVNGTPAQNTEYTLDGMPNNANPWYSNGPSTVPSVDAIQEFKVVTNPYDAQYGRTASGVVSMELKSGTNDLHGSAYEFAKRGFMDANSWENNYVGDNRPAHTEDQYGFEIAGPVYLPHLYNGRNKSFFMFNFERFKEILPDFQTYDIPNASWMQGDFSNFVDASGDLMPVFDPSTATTTDPTRQIFQNSAGQYNHVDVSRFNPIAVNTVKLMLASATPTSLTFPNELPWESIWVNTVPDTASSQNYVLKFDQMIGSKDHLSGSWVRSYNPSFSPNTPANVPWFNGSTFTEYHMNSGVDWVHTYRSNLISDIRFSYQRYWRTDGPIAANLSYDPTQLGFSSSLISQLPLKTGFPEINFDMQQQTAATGNGYNNWLAMSRDFYYMPDDSYNLSPTLTWNKTRHNIRAGLDYRISHLVQTFQYDNTMSITSNGLATSEYWNDNDSNDIATLPDGTPLSQSGSGNAVLDFLLGQPNSVQVQNQLFPYYTQHYYAPWIQDDWKVTPRLTLNLGFRYDLNGPPTARHNWLNTGFDFDAVNPVDALVNHAAYPGLPTLKGGITFPTTSGTNKPWAQDYTKWQPRIGFAWLARPTTIIRGGAGRIVMNPADNPQAAGFTNNPVYSNSPDGGRTYYANNLGNPFPSGIPSIPGASQGLETYLGEGVVYANPHYRLPSVINGSLGIEQVMPYDGKVEISYVMSQGYGQDRNYGDRNVNYAYYQSCNATLGTATNPYPQGRCQDLAANPFYGVPGFIGSFETSPQIATIYLENPYPQFPSIEEVQNNWGRSWYNSLQTTYQQRLGWEQLNATWTWSKTMQAGGYMDGVYLVPERSIAGTDRQNRITVTSVMNLPIGRGLKYLSSINRPLDAVIGGWELAANGFWETGQPVGLSTSYNIVGSIRSNRPKNSTPDIIDEGVNQCVDLWNNATPTTAGYYKLFTTNGQTAASCAGHVAWQQVAPYAPHTTQSYTDQIRGPGATQIDVNLSKNFKFTDRISMQLRMEEFNVLNHPNWYDQVDMNPTDTNFGTVNKILTGGQSNNPRQGQLGVKVLW</sequence>
<dbReference type="PANTHER" id="PTHR30069">
    <property type="entry name" value="TONB-DEPENDENT OUTER MEMBRANE RECEPTOR"/>
    <property type="match status" value="1"/>
</dbReference>
<evidence type="ECO:0000256" key="6">
    <source>
        <dbReference type="ARBA" id="ARBA00023237"/>
    </source>
</evidence>
<dbReference type="InterPro" id="IPR008969">
    <property type="entry name" value="CarboxyPept-like_regulatory"/>
</dbReference>
<evidence type="ECO:0000256" key="4">
    <source>
        <dbReference type="ARBA" id="ARBA00022692"/>
    </source>
</evidence>
<evidence type="ECO:0008006" key="11">
    <source>
        <dbReference type="Google" id="ProtNLM"/>
    </source>
</evidence>